<keyword evidence="4" id="KW-1185">Reference proteome</keyword>
<accession>A0A9K3GG77</accession>
<keyword evidence="2" id="KW-0812">Transmembrane</keyword>
<dbReference type="Proteomes" id="UP000265618">
    <property type="component" value="Unassembled WGS sequence"/>
</dbReference>
<organism evidence="3 4">
    <name type="scientific">Kipferlia bialata</name>
    <dbReference type="NCBI Taxonomy" id="797122"/>
    <lineage>
        <taxon>Eukaryota</taxon>
        <taxon>Metamonada</taxon>
        <taxon>Carpediemonas-like organisms</taxon>
        <taxon>Kipferlia</taxon>
    </lineage>
</organism>
<proteinExistence type="predicted"/>
<feature type="transmembrane region" description="Helical" evidence="2">
    <location>
        <begin position="133"/>
        <end position="157"/>
    </location>
</feature>
<keyword evidence="2" id="KW-1133">Transmembrane helix</keyword>
<reference evidence="3 4" key="1">
    <citation type="journal article" date="2018" name="PLoS ONE">
        <title>The draft genome of Kipferlia bialata reveals reductive genome evolution in fornicate parasites.</title>
        <authorList>
            <person name="Tanifuji G."/>
            <person name="Takabayashi S."/>
            <person name="Kume K."/>
            <person name="Takagi M."/>
            <person name="Nakayama T."/>
            <person name="Kamikawa R."/>
            <person name="Inagaki Y."/>
            <person name="Hashimoto T."/>
        </authorList>
    </citation>
    <scope>NUCLEOTIDE SEQUENCE [LARGE SCALE GENOMIC DNA]</scope>
    <source>
        <strain evidence="3">NY0173</strain>
    </source>
</reference>
<dbReference type="AlphaFoldDB" id="A0A9K3GG77"/>
<feature type="transmembrane region" description="Helical" evidence="2">
    <location>
        <begin position="109"/>
        <end position="127"/>
    </location>
</feature>
<evidence type="ECO:0000313" key="4">
    <source>
        <dbReference type="Proteomes" id="UP000265618"/>
    </source>
</evidence>
<comment type="caution">
    <text evidence="3">The sequence shown here is derived from an EMBL/GenBank/DDBJ whole genome shotgun (WGS) entry which is preliminary data.</text>
</comment>
<protein>
    <submittedName>
        <fullName evidence="3">Uncharacterized protein</fullName>
    </submittedName>
</protein>
<keyword evidence="2" id="KW-0472">Membrane</keyword>
<dbReference type="EMBL" id="BDIP01000397">
    <property type="protein sequence ID" value="GIQ81450.1"/>
    <property type="molecule type" value="Genomic_DNA"/>
</dbReference>
<sequence length="200" mass="22104">MPSSHLLVAYTSVSVFSWADTPANTSKHLAIFTVFTQARLNIEPLERIHTYGIPILITVGAGVAAFNNTLHLWQAYLLSRDSIAELTKELPESQALAIPIMFVPNAARVIVYPTIVAILFAILLAEFDLAEVYYTTTFAAIGIALAILLGTATYFGLRWFLSRERPEPEEAPSPSPEQHGPQDMAEEQGDRWTMQMNVGL</sequence>
<feature type="region of interest" description="Disordered" evidence="1">
    <location>
        <begin position="166"/>
        <end position="188"/>
    </location>
</feature>
<evidence type="ECO:0000256" key="2">
    <source>
        <dbReference type="SAM" id="Phobius"/>
    </source>
</evidence>
<evidence type="ECO:0000256" key="1">
    <source>
        <dbReference type="SAM" id="MobiDB-lite"/>
    </source>
</evidence>
<evidence type="ECO:0000313" key="3">
    <source>
        <dbReference type="EMBL" id="GIQ81450.1"/>
    </source>
</evidence>
<gene>
    <name evidence="3" type="ORF">KIPB_002410</name>
</gene>
<name>A0A9K3GG77_9EUKA</name>